<evidence type="ECO:0000256" key="10">
    <source>
        <dbReference type="ARBA" id="ARBA00023136"/>
    </source>
</evidence>
<keyword evidence="7 11" id="KW-0630">Potassium</keyword>
<keyword evidence="3 11" id="KW-0633">Potassium transport</keyword>
<evidence type="ECO:0000256" key="6">
    <source>
        <dbReference type="ARBA" id="ARBA00022840"/>
    </source>
</evidence>
<protein>
    <recommendedName>
        <fullName evidence="11">Potassium-transporting ATPase KdpC subunit</fullName>
    </recommendedName>
    <alternativeName>
        <fullName evidence="11">ATP phosphohydrolase [potassium-transporting] C chain</fullName>
    </alternativeName>
    <alternativeName>
        <fullName evidence="11">Potassium-binding and translocating subunit C</fullName>
    </alternativeName>
    <alternativeName>
        <fullName evidence="11">Potassium-translocating ATPase C chain</fullName>
    </alternativeName>
</protein>
<dbReference type="EMBL" id="KJ605395">
    <property type="protein sequence ID" value="AIU93723.1"/>
    <property type="molecule type" value="Genomic_DNA"/>
</dbReference>
<keyword evidence="9 11" id="KW-0406">Ion transport</keyword>
<comment type="subcellular location">
    <subcellularLocation>
        <location evidence="11">Cell membrane</location>
        <topology evidence="11">Single-pass membrane protein</topology>
    </subcellularLocation>
</comment>
<evidence type="ECO:0000256" key="4">
    <source>
        <dbReference type="ARBA" id="ARBA00022692"/>
    </source>
</evidence>
<dbReference type="GO" id="GO:0005886">
    <property type="term" value="C:plasma membrane"/>
    <property type="evidence" value="ECO:0007669"/>
    <property type="project" value="UniProtKB-SubCell"/>
</dbReference>
<keyword evidence="2 11" id="KW-1003">Cell membrane</keyword>
<evidence type="ECO:0000256" key="1">
    <source>
        <dbReference type="ARBA" id="ARBA00022448"/>
    </source>
</evidence>
<comment type="subunit">
    <text evidence="11">The system is composed of three essential subunits: KdpA, KdpB and KdpC.</text>
</comment>
<dbReference type="HAMAP" id="MF_00276">
    <property type="entry name" value="KdpC"/>
    <property type="match status" value="1"/>
</dbReference>
<keyword evidence="6 11" id="KW-0067">ATP-binding</keyword>
<evidence type="ECO:0000256" key="5">
    <source>
        <dbReference type="ARBA" id="ARBA00022741"/>
    </source>
</evidence>
<dbReference type="PANTHER" id="PTHR30042">
    <property type="entry name" value="POTASSIUM-TRANSPORTING ATPASE C CHAIN"/>
    <property type="match status" value="1"/>
</dbReference>
<keyword evidence="10 11" id="KW-0472">Membrane</keyword>
<dbReference type="InterPro" id="IPR003820">
    <property type="entry name" value="KdpC"/>
</dbReference>
<evidence type="ECO:0000256" key="7">
    <source>
        <dbReference type="ARBA" id="ARBA00022958"/>
    </source>
</evidence>
<accession>A0A097SQB5</accession>
<evidence type="ECO:0000313" key="12">
    <source>
        <dbReference type="EMBL" id="AIU93723.1"/>
    </source>
</evidence>
<dbReference type="PANTHER" id="PTHR30042:SF2">
    <property type="entry name" value="POTASSIUM-TRANSPORTING ATPASE KDPC SUBUNIT"/>
    <property type="match status" value="1"/>
</dbReference>
<comment type="similarity">
    <text evidence="11">Belongs to the KdpC family.</text>
</comment>
<evidence type="ECO:0000256" key="3">
    <source>
        <dbReference type="ARBA" id="ARBA00022538"/>
    </source>
</evidence>
<geneLocation type="plasmid" evidence="12">
    <name>pNSL1</name>
</geneLocation>
<dbReference type="AlphaFoldDB" id="A0A097SQB5"/>
<organism evidence="12">
    <name type="scientific">Rhodococcus sp. NS1</name>
    <dbReference type="NCBI Taxonomy" id="402236"/>
    <lineage>
        <taxon>Bacteria</taxon>
        <taxon>Bacillati</taxon>
        <taxon>Actinomycetota</taxon>
        <taxon>Actinomycetes</taxon>
        <taxon>Mycobacteriales</taxon>
        <taxon>Nocardiaceae</taxon>
        <taxon>Rhodococcus</taxon>
    </lineage>
</organism>
<keyword evidence="5 11" id="KW-0547">Nucleotide-binding</keyword>
<keyword evidence="8 11" id="KW-1133">Transmembrane helix</keyword>
<evidence type="ECO:0000256" key="11">
    <source>
        <dbReference type="HAMAP-Rule" id="MF_00276"/>
    </source>
</evidence>
<evidence type="ECO:0000256" key="8">
    <source>
        <dbReference type="ARBA" id="ARBA00022989"/>
    </source>
</evidence>
<evidence type="ECO:0000256" key="2">
    <source>
        <dbReference type="ARBA" id="ARBA00022475"/>
    </source>
</evidence>
<keyword evidence="12" id="KW-0614">Plasmid</keyword>
<proteinExistence type="inferred from homology"/>
<sequence>MGFGSFFAGVMRQTRAGLLMLGALTVIVGVAYPAAVWAIGRLDRASAEGSPLTDANGCVVGSRLIGVDSQVAPGEPDPFFHPRVVGSVADGDAFTPGDPAAALPSNQGPSSEILAGFVEERRAAIAVRENVDPGAVPVDAVTGSGSGIDPHISPAYAAVQVPRVARVAGLPEERIRELVAAHTDGRQLGFLGAERVNVPELNVALGLTAPDCQEVSSDG</sequence>
<name>A0A097SQB5_9NOCA</name>
<reference evidence="12" key="1">
    <citation type="submission" date="2014-03" db="EMBL/GenBank/DDBJ databases">
        <authorList>
            <person name="Zhang G."/>
            <person name="Zhu L."/>
            <person name="Fang P."/>
        </authorList>
    </citation>
    <scope>NUCLEOTIDE SEQUENCE</scope>
    <source>
        <strain evidence="12">NS1</strain>
        <plasmid evidence="12">pNSL1</plasmid>
    </source>
</reference>
<dbReference type="GO" id="GO:0005524">
    <property type="term" value="F:ATP binding"/>
    <property type="evidence" value="ECO:0007669"/>
    <property type="project" value="UniProtKB-UniRule"/>
</dbReference>
<evidence type="ECO:0000256" key="9">
    <source>
        <dbReference type="ARBA" id="ARBA00023065"/>
    </source>
</evidence>
<dbReference type="PIRSF" id="PIRSF001296">
    <property type="entry name" value="K_ATPase_KdpC"/>
    <property type="match status" value="1"/>
</dbReference>
<keyword evidence="4 11" id="KW-0812">Transmembrane</keyword>
<comment type="function">
    <text evidence="11">Part of the high-affinity ATP-driven potassium transport (or Kdp) system, which catalyzes the hydrolysis of ATP coupled with the electrogenic transport of potassium into the cytoplasm. This subunit acts as a catalytic chaperone that increases the ATP-binding affinity of the ATP-hydrolyzing subunit KdpB by the formation of a transient KdpB/KdpC/ATP ternary complex.</text>
</comment>
<gene>
    <name evidence="11" type="primary">kdpC</name>
    <name evidence="12" type="ORF">LRS1606.289</name>
</gene>
<keyword evidence="1 11" id="KW-0813">Transport</keyword>
<dbReference type="GO" id="GO:0008556">
    <property type="term" value="F:P-type potassium transmembrane transporter activity"/>
    <property type="evidence" value="ECO:0007669"/>
    <property type="project" value="InterPro"/>
</dbReference>
<dbReference type="Pfam" id="PF02669">
    <property type="entry name" value="KdpC"/>
    <property type="match status" value="1"/>
</dbReference>